<proteinExistence type="predicted"/>
<sequence length="287" mass="33180">MADDDSSDDRRQPAELLRLMSEHPGMEAVQLGQGVRRSLEAVRGNADELVRWIDLLNQGNAGMLIMAQGGIVEPGDGITEYLDELSRLWHNFIASAMTLVTHVTRVRKKQSAEFQAAYDQARQELLSDPVVAFVQGLRNYWLHKWTPSNFVRMKFGRDAPLTYVVGCASDALLEEWEWTAPQRVYLQERDEFVLRDSVIEYVEHIDHFYEWFKEAYHAEHAEAFESLTALEGEYDEQVPQPAPVFGDHLPYSEETLRAVLLAGHEPAPRLWKRVSMRLRSRSRRRRK</sequence>
<gene>
    <name evidence="1" type="ORF">D0Z08_19875</name>
</gene>
<dbReference type="AlphaFoldDB" id="A0A417XXG1"/>
<dbReference type="Proteomes" id="UP000283644">
    <property type="component" value="Unassembled WGS sequence"/>
</dbReference>
<reference evidence="1 2" key="1">
    <citation type="submission" date="2018-09" db="EMBL/GenBank/DDBJ databases">
        <title>Genome sequencing of Nocardioides immobilis CCTCC AB 2017083 for comparison to Nocardioides silvaticus.</title>
        <authorList>
            <person name="Li C."/>
            <person name="Wang G."/>
        </authorList>
    </citation>
    <scope>NUCLEOTIDE SEQUENCE [LARGE SCALE GENOMIC DNA]</scope>
    <source>
        <strain evidence="1 2">CCTCC AB 2017083</strain>
    </source>
</reference>
<accession>A0A417XXG1</accession>
<dbReference type="EMBL" id="QXGH01000025">
    <property type="protein sequence ID" value="RHW25224.1"/>
    <property type="molecule type" value="Genomic_DNA"/>
</dbReference>
<evidence type="ECO:0000313" key="2">
    <source>
        <dbReference type="Proteomes" id="UP000283644"/>
    </source>
</evidence>
<evidence type="ECO:0000313" key="1">
    <source>
        <dbReference type="EMBL" id="RHW25224.1"/>
    </source>
</evidence>
<dbReference type="OrthoDB" id="4603508at2"/>
<keyword evidence="2" id="KW-1185">Reference proteome</keyword>
<dbReference type="RefSeq" id="WP_118927008.1">
    <property type="nucleotide sequence ID" value="NZ_QXGH01000025.1"/>
</dbReference>
<organism evidence="1 2">
    <name type="scientific">Nocardioides immobilis</name>
    <dbReference type="NCBI Taxonomy" id="2049295"/>
    <lineage>
        <taxon>Bacteria</taxon>
        <taxon>Bacillati</taxon>
        <taxon>Actinomycetota</taxon>
        <taxon>Actinomycetes</taxon>
        <taxon>Propionibacteriales</taxon>
        <taxon>Nocardioidaceae</taxon>
        <taxon>Nocardioides</taxon>
    </lineage>
</organism>
<protein>
    <submittedName>
        <fullName evidence="1">Uncharacterized protein</fullName>
    </submittedName>
</protein>
<name>A0A417XXG1_9ACTN</name>
<comment type="caution">
    <text evidence="1">The sequence shown here is derived from an EMBL/GenBank/DDBJ whole genome shotgun (WGS) entry which is preliminary data.</text>
</comment>